<comment type="caution">
    <text evidence="1">The sequence shown here is derived from an EMBL/GenBank/DDBJ whole genome shotgun (WGS) entry which is preliminary data.</text>
</comment>
<dbReference type="AlphaFoldDB" id="A0ABD1WPJ1"/>
<keyword evidence="2" id="KW-1185">Reference proteome</keyword>
<name>A0ABD1WPJ1_9LAMI</name>
<accession>A0ABD1WPJ1</accession>
<dbReference type="Proteomes" id="UP001604277">
    <property type="component" value="Unassembled WGS sequence"/>
</dbReference>
<sequence length="313" mass="35598">MSSEELDTSRRVLLRIVMENIAFVSSPNIFDALESLDSFDLKDIGIDGIRNFLQELVSFDKEFKVFFKVPNQQMISNISSTPNPNQVVAAFINFLLLMLEFIIRFDPDFIACVKGSIQILRTELGFLIAFLGDTAMHLQPTNNILIDIKVVVNEVGRFFYPFFFTFLVFDLITEEKEMTDMEAVVNEVRSFLHSDSPDFLEFTTTEVEEAKNTMTDIKALANELGSFLVPDIGILDLALSDLLPKFELLNPKIKEHCIRVSNMPSDMAPNTALVSLFIFYSVLDDLMYLINVRDKDHDHLLHKPCIEDGSATD</sequence>
<organism evidence="1 2">
    <name type="scientific">Forsythia ovata</name>
    <dbReference type="NCBI Taxonomy" id="205694"/>
    <lineage>
        <taxon>Eukaryota</taxon>
        <taxon>Viridiplantae</taxon>
        <taxon>Streptophyta</taxon>
        <taxon>Embryophyta</taxon>
        <taxon>Tracheophyta</taxon>
        <taxon>Spermatophyta</taxon>
        <taxon>Magnoliopsida</taxon>
        <taxon>eudicotyledons</taxon>
        <taxon>Gunneridae</taxon>
        <taxon>Pentapetalae</taxon>
        <taxon>asterids</taxon>
        <taxon>lamiids</taxon>
        <taxon>Lamiales</taxon>
        <taxon>Oleaceae</taxon>
        <taxon>Forsythieae</taxon>
        <taxon>Forsythia</taxon>
    </lineage>
</organism>
<dbReference type="EMBL" id="JBFOLJ010000002">
    <property type="protein sequence ID" value="KAL2551611.1"/>
    <property type="molecule type" value="Genomic_DNA"/>
</dbReference>
<gene>
    <name evidence="1" type="ORF">Fot_05230</name>
</gene>
<evidence type="ECO:0000313" key="2">
    <source>
        <dbReference type="Proteomes" id="UP001604277"/>
    </source>
</evidence>
<protein>
    <submittedName>
        <fullName evidence="1">Late blight resistance protein-like protein R1A-10</fullName>
    </submittedName>
</protein>
<evidence type="ECO:0000313" key="1">
    <source>
        <dbReference type="EMBL" id="KAL2551611.1"/>
    </source>
</evidence>
<reference evidence="2" key="1">
    <citation type="submission" date="2024-07" db="EMBL/GenBank/DDBJ databases">
        <title>Two chromosome-level genome assemblies of Korean endemic species Abeliophyllum distichum and Forsythia ovata (Oleaceae).</title>
        <authorList>
            <person name="Jang H."/>
        </authorList>
    </citation>
    <scope>NUCLEOTIDE SEQUENCE [LARGE SCALE GENOMIC DNA]</scope>
</reference>
<proteinExistence type="predicted"/>